<proteinExistence type="predicted"/>
<dbReference type="RefSeq" id="WP_069987390.1">
    <property type="nucleotide sequence ID" value="NZ_JACOQK010000001.1"/>
</dbReference>
<evidence type="ECO:0008006" key="3">
    <source>
        <dbReference type="Google" id="ProtNLM"/>
    </source>
</evidence>
<protein>
    <recommendedName>
        <fullName evidence="3">Phage gp6-like head-tail connector protein</fullName>
    </recommendedName>
</protein>
<dbReference type="EMBL" id="JACOQK010000001">
    <property type="protein sequence ID" value="MBC5787937.1"/>
    <property type="molecule type" value="Genomic_DNA"/>
</dbReference>
<organism evidence="1 2">
    <name type="scientific">Clostridium facile</name>
    <dbReference type="NCBI Taxonomy" id="2763035"/>
    <lineage>
        <taxon>Bacteria</taxon>
        <taxon>Bacillati</taxon>
        <taxon>Bacillota</taxon>
        <taxon>Clostridia</taxon>
        <taxon>Eubacteriales</taxon>
        <taxon>Clostridiaceae</taxon>
        <taxon>Clostridium</taxon>
    </lineage>
</organism>
<comment type="caution">
    <text evidence="1">The sequence shown here is derived from an EMBL/GenBank/DDBJ whole genome shotgun (WGS) entry which is preliminary data.</text>
</comment>
<keyword evidence="2" id="KW-1185">Reference proteome</keyword>
<dbReference type="Proteomes" id="UP000649151">
    <property type="component" value="Unassembled WGS sequence"/>
</dbReference>
<sequence length="125" mass="14077">MDEMKIAKIVSAMSGIPMEELLPRMPLIILSTKEVLRMVKEEQEIEQHQDLLDYICAANAWYRYCLTEDAAVPKGSFSAGGISVSTSDDNQAIRAKNLRDELWASANFLLKYEDDFYFSTTGGES</sequence>
<gene>
    <name evidence="1" type="ORF">H8Z77_07905</name>
</gene>
<evidence type="ECO:0000313" key="2">
    <source>
        <dbReference type="Proteomes" id="UP000649151"/>
    </source>
</evidence>
<evidence type="ECO:0000313" key="1">
    <source>
        <dbReference type="EMBL" id="MBC5787937.1"/>
    </source>
</evidence>
<accession>A0ABR7IS17</accession>
<name>A0ABR7IS17_9CLOT</name>
<reference evidence="1 2" key="1">
    <citation type="submission" date="2020-08" db="EMBL/GenBank/DDBJ databases">
        <title>Genome public.</title>
        <authorList>
            <person name="Liu C."/>
            <person name="Sun Q."/>
        </authorList>
    </citation>
    <scope>NUCLEOTIDE SEQUENCE [LARGE SCALE GENOMIC DNA]</scope>
    <source>
        <strain evidence="1 2">NSJ-27</strain>
    </source>
</reference>